<keyword evidence="3" id="KW-1185">Reference proteome</keyword>
<evidence type="ECO:0000313" key="1">
    <source>
        <dbReference type="EMBL" id="MDN7124492.1"/>
    </source>
</evidence>
<dbReference type="SUPFAM" id="SSF52540">
    <property type="entry name" value="P-loop containing nucleoside triphosphate hydrolases"/>
    <property type="match status" value="1"/>
</dbReference>
<protein>
    <recommendedName>
        <fullName evidence="5">Sulfotransferase family protein</fullName>
    </recommendedName>
</protein>
<dbReference type="RefSeq" id="WP_301774445.1">
    <property type="nucleotide sequence ID" value="NZ_JAGGJB010000003.1"/>
</dbReference>
<dbReference type="AlphaFoldDB" id="A0AAW7QWB9"/>
<dbReference type="PANTHER" id="PTHR36978">
    <property type="entry name" value="P-LOOP CONTAINING NUCLEOTIDE TRIPHOSPHATE HYDROLASE"/>
    <property type="match status" value="1"/>
</dbReference>
<proteinExistence type="predicted"/>
<dbReference type="EMBL" id="JAGGJC010000001">
    <property type="protein sequence ID" value="MDN7129217.1"/>
    <property type="molecule type" value="Genomic_DNA"/>
</dbReference>
<gene>
    <name evidence="1" type="ORF">J6I90_06325</name>
    <name evidence="2" type="ORF">J6I92_04980</name>
</gene>
<comment type="caution">
    <text evidence="1">The sequence shown here is derived from an EMBL/GenBank/DDBJ whole genome shotgun (WGS) entry which is preliminary data.</text>
</comment>
<dbReference type="EMBL" id="JAGGJB010000003">
    <property type="protein sequence ID" value="MDN7124492.1"/>
    <property type="molecule type" value="Genomic_DNA"/>
</dbReference>
<dbReference type="InterPro" id="IPR027417">
    <property type="entry name" value="P-loop_NTPase"/>
</dbReference>
<accession>A0AAW7QWB9</accession>
<name>A0AAW7QWB9_9GAMM</name>
<sequence length="230" mass="27185">MSIKKIVPYRQRIRLRNLRNAPKVRGKQKIFCIGRNKTGTTSLKKAFQQLGYIVGHQREAERLHHKHYFAGRFDKFVRYCRYAQVFQDVPFSWPETYKVMDQAFPGSKFILTVRDSPEQWYNSITRFHGKLWGKDGAVPTADDLKNATYIFKGAPYNVVKLHGTSDDDPYHRETLINHYKAYNQEIIEYFKDRPEDLLVLNLTEPDAYQKFIDFLGIESDYTAFPWENKT</sequence>
<dbReference type="InterPro" id="IPR040632">
    <property type="entry name" value="Sulfotransfer_4"/>
</dbReference>
<dbReference type="Proteomes" id="UP001169491">
    <property type="component" value="Unassembled WGS sequence"/>
</dbReference>
<evidence type="ECO:0000313" key="4">
    <source>
        <dbReference type="Proteomes" id="UP001169492"/>
    </source>
</evidence>
<evidence type="ECO:0008006" key="5">
    <source>
        <dbReference type="Google" id="ProtNLM"/>
    </source>
</evidence>
<evidence type="ECO:0000313" key="2">
    <source>
        <dbReference type="EMBL" id="MDN7129217.1"/>
    </source>
</evidence>
<dbReference type="Proteomes" id="UP001169492">
    <property type="component" value="Unassembled WGS sequence"/>
</dbReference>
<evidence type="ECO:0000313" key="3">
    <source>
        <dbReference type="Proteomes" id="UP001169491"/>
    </source>
</evidence>
<dbReference type="Gene3D" id="3.40.50.300">
    <property type="entry name" value="P-loop containing nucleotide triphosphate hydrolases"/>
    <property type="match status" value="1"/>
</dbReference>
<organism evidence="1 4">
    <name type="scientific">Pseudidiomarina terrestris</name>
    <dbReference type="NCBI Taxonomy" id="2820060"/>
    <lineage>
        <taxon>Bacteria</taxon>
        <taxon>Pseudomonadati</taxon>
        <taxon>Pseudomonadota</taxon>
        <taxon>Gammaproteobacteria</taxon>
        <taxon>Alteromonadales</taxon>
        <taxon>Idiomarinaceae</taxon>
        <taxon>Pseudidiomarina</taxon>
    </lineage>
</organism>
<dbReference type="PANTHER" id="PTHR36978:SF4">
    <property type="entry name" value="P-LOOP CONTAINING NUCLEOSIDE TRIPHOSPHATE HYDROLASE PROTEIN"/>
    <property type="match status" value="1"/>
</dbReference>
<dbReference type="Pfam" id="PF17784">
    <property type="entry name" value="Sulfotransfer_4"/>
    <property type="match status" value="1"/>
</dbReference>
<reference evidence="3 4" key="1">
    <citation type="submission" date="2021-03" db="EMBL/GenBank/DDBJ databases">
        <title>Pseudidiomarina terrestris, a new bacterium isolated from saline soil.</title>
        <authorList>
            <person name="Galisteo C."/>
            <person name="De La Haba R."/>
            <person name="Sanchez-Porro C."/>
            <person name="Ventosa A."/>
        </authorList>
    </citation>
    <scope>NUCLEOTIDE SEQUENCE [LARGE SCALE GENOMIC DNA]</scope>
    <source>
        <strain evidence="1 4">1APP75-32.1</strain>
        <strain evidence="3">1APR75-15</strain>
        <strain evidence="2">1ASR75-15</strain>
    </source>
</reference>